<dbReference type="Proteomes" id="UP000287394">
    <property type="component" value="Chromosome"/>
</dbReference>
<dbReference type="PANTHER" id="PTHR36503:SF1">
    <property type="entry name" value="BLR2520 PROTEIN"/>
    <property type="match status" value="1"/>
</dbReference>
<dbReference type="SUPFAM" id="SSF54593">
    <property type="entry name" value="Glyoxalase/Bleomycin resistance protein/Dihydroxybiphenyl dioxygenase"/>
    <property type="match status" value="1"/>
</dbReference>
<dbReference type="InterPro" id="IPR037523">
    <property type="entry name" value="VOC_core"/>
</dbReference>
<evidence type="ECO:0000313" key="2">
    <source>
        <dbReference type="Proteomes" id="UP000287394"/>
    </source>
</evidence>
<organism evidence="1 2">
    <name type="scientific">Capsulimonas corticalis</name>
    <dbReference type="NCBI Taxonomy" id="2219043"/>
    <lineage>
        <taxon>Bacteria</taxon>
        <taxon>Bacillati</taxon>
        <taxon>Armatimonadota</taxon>
        <taxon>Armatimonadia</taxon>
        <taxon>Capsulimonadales</taxon>
        <taxon>Capsulimonadaceae</taxon>
        <taxon>Capsulimonas</taxon>
    </lineage>
</organism>
<proteinExistence type="predicted"/>
<sequence>MQQRLSLLTVGVNDLAAVRAFYEEKFEWTPVAASADIVFFQMNGFLLAFFGKEALAADANLAAETAGAKPFTLAYNVQTETEVNALFALLESRGVGIVKRPEATFLDMWSMLRATCGRLPAIHILNWTGRGMSRGIGISPVCKPRCIKSYYKVACYAEV</sequence>
<dbReference type="AlphaFoldDB" id="A0A402CP01"/>
<keyword evidence="2" id="KW-1185">Reference proteome</keyword>
<dbReference type="KEGG" id="ccot:CCAX7_52320"/>
<gene>
    <name evidence="1" type="ORF">CCAX7_52320</name>
</gene>
<dbReference type="RefSeq" id="WP_218025459.1">
    <property type="nucleotide sequence ID" value="NZ_AP025739.1"/>
</dbReference>
<dbReference type="InterPro" id="IPR004360">
    <property type="entry name" value="Glyas_Fos-R_dOase_dom"/>
</dbReference>
<name>A0A402CP01_9BACT</name>
<dbReference type="Gene3D" id="3.10.180.10">
    <property type="entry name" value="2,3-Dihydroxybiphenyl 1,2-Dioxygenase, domain 1"/>
    <property type="match status" value="1"/>
</dbReference>
<dbReference type="PANTHER" id="PTHR36503">
    <property type="entry name" value="BLR2520 PROTEIN"/>
    <property type="match status" value="1"/>
</dbReference>
<evidence type="ECO:0000313" key="1">
    <source>
        <dbReference type="EMBL" id="BDI33181.1"/>
    </source>
</evidence>
<accession>A0A402CP01</accession>
<dbReference type="EMBL" id="AP025739">
    <property type="protein sequence ID" value="BDI33181.1"/>
    <property type="molecule type" value="Genomic_DNA"/>
</dbReference>
<reference evidence="1 2" key="1">
    <citation type="journal article" date="2019" name="Int. J. Syst. Evol. Microbiol.">
        <title>Capsulimonas corticalis gen. nov., sp. nov., an aerobic capsulated bacterium, of a novel bacterial order, Capsulimonadales ord. nov., of the class Armatimonadia of the phylum Armatimonadetes.</title>
        <authorList>
            <person name="Li J."/>
            <person name="Kudo C."/>
            <person name="Tonouchi A."/>
        </authorList>
    </citation>
    <scope>NUCLEOTIDE SEQUENCE [LARGE SCALE GENOMIC DNA]</scope>
    <source>
        <strain evidence="1 2">AX-7</strain>
    </source>
</reference>
<protein>
    <submittedName>
        <fullName evidence="1">Uncharacterized protein</fullName>
    </submittedName>
</protein>
<dbReference type="Pfam" id="PF00903">
    <property type="entry name" value="Glyoxalase"/>
    <property type="match status" value="1"/>
</dbReference>
<dbReference type="PROSITE" id="PS51819">
    <property type="entry name" value="VOC"/>
    <property type="match status" value="1"/>
</dbReference>
<dbReference type="InterPro" id="IPR029068">
    <property type="entry name" value="Glyas_Bleomycin-R_OHBP_Dase"/>
</dbReference>